<organism evidence="2 3">
    <name type="scientific">Pelomicrobium methylotrophicum</name>
    <dbReference type="NCBI Taxonomy" id="2602750"/>
    <lineage>
        <taxon>Bacteria</taxon>
        <taxon>Pseudomonadati</taxon>
        <taxon>Pseudomonadota</taxon>
        <taxon>Hydrogenophilia</taxon>
        <taxon>Hydrogenophilia incertae sedis</taxon>
        <taxon>Pelomicrobium</taxon>
    </lineage>
</organism>
<name>A0A5C7EWU2_9PROT</name>
<proteinExistence type="predicted"/>
<dbReference type="CDD" id="cd00085">
    <property type="entry name" value="HNHc"/>
    <property type="match status" value="1"/>
</dbReference>
<keyword evidence="3" id="KW-1185">Reference proteome</keyword>
<dbReference type="OrthoDB" id="5292478at2"/>
<gene>
    <name evidence="2" type="ORF">FR698_05070</name>
</gene>
<feature type="domain" description="HNH nuclease" evidence="1">
    <location>
        <begin position="68"/>
        <end position="121"/>
    </location>
</feature>
<dbReference type="EMBL" id="VPFL01000005">
    <property type="protein sequence ID" value="TXF12709.1"/>
    <property type="molecule type" value="Genomic_DNA"/>
</dbReference>
<dbReference type="InterPro" id="IPR003615">
    <property type="entry name" value="HNH_nuc"/>
</dbReference>
<dbReference type="InterPro" id="IPR029471">
    <property type="entry name" value="HNH_5"/>
</dbReference>
<protein>
    <submittedName>
        <fullName evidence="2">HNH endonuclease</fullName>
    </submittedName>
</protein>
<keyword evidence="2" id="KW-0540">Nuclease</keyword>
<dbReference type="Pfam" id="PF14279">
    <property type="entry name" value="HNH_5"/>
    <property type="match status" value="1"/>
</dbReference>
<evidence type="ECO:0000313" key="2">
    <source>
        <dbReference type="EMBL" id="TXF12709.1"/>
    </source>
</evidence>
<evidence type="ECO:0000259" key="1">
    <source>
        <dbReference type="SMART" id="SM00507"/>
    </source>
</evidence>
<dbReference type="PANTHER" id="PTHR33877">
    <property type="entry name" value="SLL1193 PROTEIN"/>
    <property type="match status" value="1"/>
</dbReference>
<keyword evidence="2" id="KW-0255">Endonuclease</keyword>
<dbReference type="Proteomes" id="UP000321201">
    <property type="component" value="Unassembled WGS sequence"/>
</dbReference>
<dbReference type="InParanoid" id="A0A5C7EWU2"/>
<dbReference type="InterPro" id="IPR052892">
    <property type="entry name" value="NA-targeting_endonuclease"/>
</dbReference>
<dbReference type="GO" id="GO:0004519">
    <property type="term" value="F:endonuclease activity"/>
    <property type="evidence" value="ECO:0007669"/>
    <property type="project" value="UniProtKB-KW"/>
</dbReference>
<accession>A0A5C7EWU2</accession>
<reference evidence="2 3" key="1">
    <citation type="submission" date="2019-08" db="EMBL/GenBank/DDBJ databases">
        <title>Pelomicrobium methylotrophicum gen. nov., sp. nov. a moderately thermophilic, facultatively anaerobic, lithoautotrophic and methylotrophic bacterium isolated from a terrestrial mud volcano.</title>
        <authorList>
            <person name="Slobodkina G.B."/>
            <person name="Merkel A.Y."/>
            <person name="Slobodkin A.I."/>
        </authorList>
    </citation>
    <scope>NUCLEOTIDE SEQUENCE [LARGE SCALE GENOMIC DNA]</scope>
    <source>
        <strain evidence="2 3">SM250</strain>
    </source>
</reference>
<dbReference type="Gene3D" id="1.10.30.50">
    <property type="match status" value="1"/>
</dbReference>
<dbReference type="AlphaFoldDB" id="A0A5C7EWU2"/>
<comment type="caution">
    <text evidence="2">The sequence shown here is derived from an EMBL/GenBank/DDBJ whole genome shotgun (WGS) entry which is preliminary data.</text>
</comment>
<evidence type="ECO:0000313" key="3">
    <source>
        <dbReference type="Proteomes" id="UP000321201"/>
    </source>
</evidence>
<keyword evidence="2" id="KW-0378">Hydrolase</keyword>
<dbReference type="RefSeq" id="WP_147799201.1">
    <property type="nucleotide sequence ID" value="NZ_VPFL01000005.1"/>
</dbReference>
<sequence>MPDRWLEVEDAITYHAKGMVAWSVGNLVCTYRGGISRVTGVRSELSTRSIIAIKGTDFMPSREREPALTNAALFARDRYLCAYCGQQFRERQLSRDHIIPLSRGGKDRWMNVVTACKACNGKKNNRTPEAARMTLLYAPYVPSRHEHLILQNRRILADQMEYLMARVPKHSRLHS</sequence>
<dbReference type="PANTHER" id="PTHR33877:SF2">
    <property type="entry name" value="OS07G0170200 PROTEIN"/>
    <property type="match status" value="1"/>
</dbReference>
<dbReference type="SMART" id="SM00507">
    <property type="entry name" value="HNHc"/>
    <property type="match status" value="1"/>
</dbReference>